<evidence type="ECO:0000256" key="1">
    <source>
        <dbReference type="ARBA" id="ARBA00004651"/>
    </source>
</evidence>
<accession>A0AB72VD75</accession>
<evidence type="ECO:0000256" key="6">
    <source>
        <dbReference type="SAM" id="Phobius"/>
    </source>
</evidence>
<name>A0AB72VD75_CORGB</name>
<dbReference type="PROSITE" id="PS50850">
    <property type="entry name" value="MFS"/>
    <property type="match status" value="1"/>
</dbReference>
<dbReference type="InterPro" id="IPR020846">
    <property type="entry name" value="MFS_dom"/>
</dbReference>
<feature type="transmembrane region" description="Helical" evidence="6">
    <location>
        <begin position="140"/>
        <end position="159"/>
    </location>
</feature>
<dbReference type="EMBL" id="AP009044">
    <property type="protein sequence ID" value="BAF55341.1"/>
    <property type="molecule type" value="Genomic_DNA"/>
</dbReference>
<dbReference type="KEGG" id="cgt:cgR_2336"/>
<keyword evidence="3 6" id="KW-0812">Transmembrane</keyword>
<sequence>MAGGLGIDWELMKKLQMAAILVGGFVGPFTGQALSVVLPEFADTFDISVSQAALTMTAYLLPFATMMLFSGRLTRKIHPHKVVRSAYIVTLPLALLLLITPSWGLFLAAYATIGVANAFTTPVLQIMLRELVPANALGKALGTYAAMQSLGMLSAPLIAGLSSVISWQLTFLVTATASLFILIARLPVVPPPSASKQNVGGKVQWGPTIIHMVSGFVVGIGIIGVGFMTSLHVGEQFNLDATARGLVVMCGGLAAFFASRKIGDIADKFGVRAVLVVSAIIGSVAMTLLPITPWVVLVAVLWACAVAAAQGIQATVNLAVIGSPGGSSLLSTVQAFRFFGSAAAPVTFLPIYLAIGSNAFWVTAVALVFVAVAQWRNPQRLARG</sequence>
<dbReference type="InterPro" id="IPR050189">
    <property type="entry name" value="MFS_Efflux_Transporters"/>
</dbReference>
<feature type="transmembrane region" description="Helical" evidence="6">
    <location>
        <begin position="209"/>
        <end position="229"/>
    </location>
</feature>
<dbReference type="PANTHER" id="PTHR43124">
    <property type="entry name" value="PURINE EFFLUX PUMP PBUE"/>
    <property type="match status" value="1"/>
</dbReference>
<evidence type="ECO:0000256" key="5">
    <source>
        <dbReference type="ARBA" id="ARBA00023136"/>
    </source>
</evidence>
<dbReference type="AlphaFoldDB" id="A0AB72VD75"/>
<feature type="domain" description="Major facilitator superfamily (MFS) profile" evidence="7">
    <location>
        <begin position="16"/>
        <end position="382"/>
    </location>
</feature>
<feature type="transmembrane region" description="Helical" evidence="6">
    <location>
        <begin position="18"/>
        <end position="38"/>
    </location>
</feature>
<dbReference type="InterPro" id="IPR011701">
    <property type="entry name" value="MFS"/>
</dbReference>
<dbReference type="Pfam" id="PF07690">
    <property type="entry name" value="MFS_1"/>
    <property type="match status" value="1"/>
</dbReference>
<evidence type="ECO:0000256" key="4">
    <source>
        <dbReference type="ARBA" id="ARBA00022989"/>
    </source>
</evidence>
<organism evidence="8">
    <name type="scientific">Corynebacterium glutamicum (strain R)</name>
    <dbReference type="NCBI Taxonomy" id="340322"/>
    <lineage>
        <taxon>Bacteria</taxon>
        <taxon>Bacillati</taxon>
        <taxon>Actinomycetota</taxon>
        <taxon>Actinomycetes</taxon>
        <taxon>Mycobacteriales</taxon>
        <taxon>Corynebacteriaceae</taxon>
        <taxon>Corynebacterium</taxon>
    </lineage>
</organism>
<keyword evidence="4 6" id="KW-1133">Transmembrane helix</keyword>
<evidence type="ECO:0000259" key="7">
    <source>
        <dbReference type="PROSITE" id="PS50850"/>
    </source>
</evidence>
<dbReference type="Proteomes" id="UP000006698">
    <property type="component" value="Chromosome"/>
</dbReference>
<feature type="transmembrane region" description="Helical" evidence="6">
    <location>
        <begin position="241"/>
        <end position="258"/>
    </location>
</feature>
<dbReference type="Gene3D" id="1.20.1250.20">
    <property type="entry name" value="MFS general substrate transporter like domains"/>
    <property type="match status" value="2"/>
</dbReference>
<feature type="transmembrane region" description="Helical" evidence="6">
    <location>
        <begin position="50"/>
        <end position="70"/>
    </location>
</feature>
<keyword evidence="5 6" id="KW-0472">Membrane</keyword>
<dbReference type="InterPro" id="IPR036259">
    <property type="entry name" value="MFS_trans_sf"/>
</dbReference>
<evidence type="ECO:0000313" key="8">
    <source>
        <dbReference type="EMBL" id="BAF55341.1"/>
    </source>
</evidence>
<keyword evidence="2" id="KW-1003">Cell membrane</keyword>
<dbReference type="SUPFAM" id="SSF103473">
    <property type="entry name" value="MFS general substrate transporter"/>
    <property type="match status" value="1"/>
</dbReference>
<gene>
    <name evidence="8" type="ordered locus">cgR_2336</name>
</gene>
<evidence type="ECO:0000256" key="2">
    <source>
        <dbReference type="ARBA" id="ARBA00022475"/>
    </source>
</evidence>
<proteinExistence type="predicted"/>
<comment type="subcellular location">
    <subcellularLocation>
        <location evidence="1">Cell membrane</location>
        <topology evidence="1">Multi-pass membrane protein</topology>
    </subcellularLocation>
</comment>
<reference evidence="8" key="1">
    <citation type="journal article" date="2007" name="Microbiology">
        <title>Comparative analysis of the Corynebacterium glutamicum group and complete genome sequence of strain R.</title>
        <authorList>
            <person name="Yukawa H."/>
            <person name="Omumasaba C.A."/>
            <person name="Nonaka H."/>
            <person name="Kos P."/>
            <person name="Okai N."/>
            <person name="Suzuki N."/>
            <person name="Suda M."/>
            <person name="Tsuge Y."/>
            <person name="Watanabe J."/>
            <person name="Ikeda Y."/>
            <person name="Vertes A.A."/>
            <person name="Inui M."/>
        </authorList>
    </citation>
    <scope>NUCLEOTIDE SEQUENCE</scope>
    <source>
        <strain evidence="8">R</strain>
    </source>
</reference>
<feature type="transmembrane region" description="Helical" evidence="6">
    <location>
        <begin position="82"/>
        <end position="99"/>
    </location>
</feature>
<protein>
    <recommendedName>
        <fullName evidence="7">Major facilitator superfamily (MFS) profile domain-containing protein</fullName>
    </recommendedName>
</protein>
<dbReference type="PANTHER" id="PTHR43124:SF3">
    <property type="entry name" value="CHLORAMPHENICOL EFFLUX PUMP RV0191"/>
    <property type="match status" value="1"/>
</dbReference>
<evidence type="ECO:0000256" key="3">
    <source>
        <dbReference type="ARBA" id="ARBA00022692"/>
    </source>
</evidence>
<feature type="transmembrane region" description="Helical" evidence="6">
    <location>
        <begin position="165"/>
        <end position="188"/>
    </location>
</feature>
<feature type="transmembrane region" description="Helical" evidence="6">
    <location>
        <begin position="359"/>
        <end position="375"/>
    </location>
</feature>
<dbReference type="GO" id="GO:0005886">
    <property type="term" value="C:plasma membrane"/>
    <property type="evidence" value="ECO:0007669"/>
    <property type="project" value="UniProtKB-SubCell"/>
</dbReference>
<dbReference type="GO" id="GO:0022857">
    <property type="term" value="F:transmembrane transporter activity"/>
    <property type="evidence" value="ECO:0007669"/>
    <property type="project" value="InterPro"/>
</dbReference>